<reference evidence="1 2" key="1">
    <citation type="submission" date="2022-01" db="EMBL/GenBank/DDBJ databases">
        <authorList>
            <person name="Xiong W."/>
            <person name="Schranz E."/>
        </authorList>
    </citation>
    <scope>NUCLEOTIDE SEQUENCE [LARGE SCALE GENOMIC DNA]</scope>
</reference>
<dbReference type="PANTHER" id="PTHR32278:SF111">
    <property type="entry name" value="F-BOX PROTEIN PP2-B12-RELATED"/>
    <property type="match status" value="1"/>
</dbReference>
<dbReference type="PANTHER" id="PTHR32278">
    <property type="entry name" value="F-BOX DOMAIN-CONTAINING PROTEIN"/>
    <property type="match status" value="1"/>
</dbReference>
<dbReference type="Pfam" id="PF14299">
    <property type="entry name" value="PP2"/>
    <property type="match status" value="2"/>
</dbReference>
<comment type="caution">
    <text evidence="1">The sequence shown here is derived from an EMBL/GenBank/DDBJ whole genome shotgun (WGS) entry which is preliminary data.</text>
</comment>
<dbReference type="InterPro" id="IPR025886">
    <property type="entry name" value="PP2-like"/>
</dbReference>
<keyword evidence="2" id="KW-1185">Reference proteome</keyword>
<dbReference type="Proteomes" id="UP001157418">
    <property type="component" value="Unassembled WGS sequence"/>
</dbReference>
<protein>
    <recommendedName>
        <fullName evidence="3">Protein kinase domain-containing protein</fullName>
    </recommendedName>
</protein>
<sequence length="712" mass="82549">MQSNSHELLLTSIWVISTQVTFNTIEGVFWRWQGRKLSTLGNELKHLEIPLKDIKLATKKFTQTVIGEGTYGDVYRAELDHFDRKVFLSLEKKKKGGVPPKKRSTVAIKLYTKEHPRGIAHVAHRRLKEGTMSDMVDHRLWETTHENSSTISTRPKQCSLHAFFKVAYRCLEDTQAKRPTAKHIIKKLEDVLCLQETNLKRLPISFIDIQSATQDFAITHLTGSDAFETQARRPSAEEIVKKLEEALSLQENPSDYKKFLLKDIELATHNFSDNNLIGRGRFGNLYKGEVTHANGQERPTTYEVLQQLKKALEFQEDYEIWKPRLPKNYKKIFQMSNSPDISTEREKDLYNMLCNGILLEEDKVLFALDCNGERNEMISAKTFSYINHCRYRWRSVPESRFRVVAQMLDIMNLNVKIKTKAPHRLSPHVVYGVYLVFKFCDPRTVSTKPVYVNLKYKNGSEKAETSHAYFATWRDNEWMMIELCRFLNNKGHIVFKFLLESFSRYYCGDSNIYVQGIEFRAIGNAEHENLEGLMDVQEVLTSNSYVDWVRTLLPIGLTTRLRSIYSLPTRLPSIYSLRTSLSSVRSLGTRQATSITNFFSRNDDGGEKISINVNGKKHHLVSAKAALHNYSEVECFKTQQTDQYRFPEVIELLPQQVFGIKCTIISRMLSWDTNYVCYLVFKLSDTCRGLHCPVKVRDLPHFENKDDEIIYF</sequence>
<gene>
    <name evidence="1" type="ORF">LVIROSA_LOCUS28265</name>
</gene>
<dbReference type="AlphaFoldDB" id="A0AAU9NWU5"/>
<name>A0AAU9NWU5_9ASTR</name>
<organism evidence="1 2">
    <name type="scientific">Lactuca virosa</name>
    <dbReference type="NCBI Taxonomy" id="75947"/>
    <lineage>
        <taxon>Eukaryota</taxon>
        <taxon>Viridiplantae</taxon>
        <taxon>Streptophyta</taxon>
        <taxon>Embryophyta</taxon>
        <taxon>Tracheophyta</taxon>
        <taxon>Spermatophyta</taxon>
        <taxon>Magnoliopsida</taxon>
        <taxon>eudicotyledons</taxon>
        <taxon>Gunneridae</taxon>
        <taxon>Pentapetalae</taxon>
        <taxon>asterids</taxon>
        <taxon>campanulids</taxon>
        <taxon>Asterales</taxon>
        <taxon>Asteraceae</taxon>
        <taxon>Cichorioideae</taxon>
        <taxon>Cichorieae</taxon>
        <taxon>Lactucinae</taxon>
        <taxon>Lactuca</taxon>
    </lineage>
</organism>
<proteinExistence type="predicted"/>
<dbReference type="EMBL" id="CAKMRJ010005412">
    <property type="protein sequence ID" value="CAH1442266.1"/>
    <property type="molecule type" value="Genomic_DNA"/>
</dbReference>
<evidence type="ECO:0008006" key="3">
    <source>
        <dbReference type="Google" id="ProtNLM"/>
    </source>
</evidence>
<dbReference type="Gene3D" id="3.30.200.20">
    <property type="entry name" value="Phosphorylase Kinase, domain 1"/>
    <property type="match status" value="2"/>
</dbReference>
<evidence type="ECO:0000313" key="1">
    <source>
        <dbReference type="EMBL" id="CAH1442266.1"/>
    </source>
</evidence>
<evidence type="ECO:0000313" key="2">
    <source>
        <dbReference type="Proteomes" id="UP001157418"/>
    </source>
</evidence>
<accession>A0AAU9NWU5</accession>